<gene>
    <name evidence="1" type="ORF">RJ641_028477</name>
</gene>
<dbReference type="EMBL" id="JBAMMX010000004">
    <property type="protein sequence ID" value="KAK6943100.1"/>
    <property type="molecule type" value="Genomic_DNA"/>
</dbReference>
<dbReference type="AlphaFoldDB" id="A0AAN8VZA9"/>
<dbReference type="Proteomes" id="UP001370490">
    <property type="component" value="Unassembled WGS sequence"/>
</dbReference>
<name>A0AAN8VZA9_9MAGN</name>
<proteinExistence type="predicted"/>
<organism evidence="1 2">
    <name type="scientific">Dillenia turbinata</name>
    <dbReference type="NCBI Taxonomy" id="194707"/>
    <lineage>
        <taxon>Eukaryota</taxon>
        <taxon>Viridiplantae</taxon>
        <taxon>Streptophyta</taxon>
        <taxon>Embryophyta</taxon>
        <taxon>Tracheophyta</taxon>
        <taxon>Spermatophyta</taxon>
        <taxon>Magnoliopsida</taxon>
        <taxon>eudicotyledons</taxon>
        <taxon>Gunneridae</taxon>
        <taxon>Pentapetalae</taxon>
        <taxon>Dilleniales</taxon>
        <taxon>Dilleniaceae</taxon>
        <taxon>Dillenia</taxon>
    </lineage>
</organism>
<evidence type="ECO:0000313" key="1">
    <source>
        <dbReference type="EMBL" id="KAK6943100.1"/>
    </source>
</evidence>
<reference evidence="1 2" key="1">
    <citation type="submission" date="2023-12" db="EMBL/GenBank/DDBJ databases">
        <title>A high-quality genome assembly for Dillenia turbinata (Dilleniales).</title>
        <authorList>
            <person name="Chanderbali A."/>
        </authorList>
    </citation>
    <scope>NUCLEOTIDE SEQUENCE [LARGE SCALE GENOMIC DNA]</scope>
    <source>
        <strain evidence="1">LSX21</strain>
        <tissue evidence="1">Leaf</tissue>
    </source>
</reference>
<accession>A0AAN8VZA9</accession>
<protein>
    <submittedName>
        <fullName evidence="1">Uncharacterized protein</fullName>
    </submittedName>
</protein>
<keyword evidence="2" id="KW-1185">Reference proteome</keyword>
<evidence type="ECO:0000313" key="2">
    <source>
        <dbReference type="Proteomes" id="UP001370490"/>
    </source>
</evidence>
<sequence>MIGHVSEVVLYDLSIVIDWIHGTQKLKSRGFKYYFGFTVGGGNSILPSTLPLLLKVKLEVEISKMLPINVMTIDTAAIEKVEMGLFAFLSHQFKTFLVWKSLQNQMIALVEFDDFTMFLDALKVGAGGTGAAIAVRKDTVALGIDSNASASYLCSFLLGRSLYLSSTSSSSFSSSGASCSSVSSSRRSSTLLELMKGGSTSLRRLFDMEHTSLANHFENYSGSPITKAIPLWDTDTDNEHYASWTPVRQMLSVKSPGNDGGSGFASGGSFSDGEFGFLEADKRTRSRRLARTKSFRRLPGFKLRRYRGFRFRFRFRRLRIMICGQKF</sequence>
<comment type="caution">
    <text evidence="1">The sequence shown here is derived from an EMBL/GenBank/DDBJ whole genome shotgun (WGS) entry which is preliminary data.</text>
</comment>